<dbReference type="PANTHER" id="PTHR42879">
    <property type="entry name" value="3-OXOACYL-(ACYL-CARRIER-PROTEIN) REDUCTASE"/>
    <property type="match status" value="1"/>
</dbReference>
<dbReference type="PANTHER" id="PTHR42879:SF6">
    <property type="entry name" value="NADPH-DEPENDENT REDUCTASE BACG"/>
    <property type="match status" value="1"/>
</dbReference>
<dbReference type="InterPro" id="IPR050259">
    <property type="entry name" value="SDR"/>
</dbReference>
<reference evidence="3 4" key="1">
    <citation type="submission" date="2016-10" db="EMBL/GenBank/DDBJ databases">
        <authorList>
            <person name="Varghese N."/>
            <person name="Submissions S."/>
        </authorList>
    </citation>
    <scope>NUCLEOTIDE SEQUENCE [LARGE SCALE GENOMIC DNA]</scope>
    <source>
        <strain evidence="3 4">DSM 16525</strain>
    </source>
</reference>
<accession>A0A511ST63</accession>
<dbReference type="EMBL" id="BJXR01000005">
    <property type="protein sequence ID" value="GEN05120.1"/>
    <property type="molecule type" value="Genomic_DNA"/>
</dbReference>
<sequence>MELGLTHKVALIAGGSSGLGLAVAEELVKEGAHVAIGARDAERLARAEAHLRLMSRGGKVLATRVDLKEHSAAKAWVEDVASKLGGPHIVVTNSAGPPPGPATKFDITAYQEAVDTVMLPAINLALASLPYMKAAKWGRLLLITSETVVRPVARFALSGTARLGIVGFASALVQELGDCGVTVNVLAPGYTRTPPVERTAGTNTSGDVEAGLRAMAAHIPLRRVGEPEEFAAAAAFLASERASFITGTVQLIDGGASVIG</sequence>
<evidence type="ECO:0000256" key="1">
    <source>
        <dbReference type="ARBA" id="ARBA00006484"/>
    </source>
</evidence>
<evidence type="ECO:0000313" key="3">
    <source>
        <dbReference type="EMBL" id="SET17426.1"/>
    </source>
</evidence>
<organism evidence="2 5">
    <name type="scientific">Myxococcus fulvus</name>
    <dbReference type="NCBI Taxonomy" id="33"/>
    <lineage>
        <taxon>Bacteria</taxon>
        <taxon>Pseudomonadati</taxon>
        <taxon>Myxococcota</taxon>
        <taxon>Myxococcia</taxon>
        <taxon>Myxococcales</taxon>
        <taxon>Cystobacterineae</taxon>
        <taxon>Myxococcaceae</taxon>
        <taxon>Myxococcus</taxon>
    </lineage>
</organism>
<gene>
    <name evidence="2" type="ORF">MFU01_01570</name>
    <name evidence="3" type="ORF">SAMN05443572_1011335</name>
</gene>
<dbReference type="Pfam" id="PF13561">
    <property type="entry name" value="adh_short_C2"/>
    <property type="match status" value="1"/>
</dbReference>
<dbReference type="SUPFAM" id="SSF51735">
    <property type="entry name" value="NAD(P)-binding Rossmann-fold domains"/>
    <property type="match status" value="1"/>
</dbReference>
<evidence type="ECO:0000313" key="5">
    <source>
        <dbReference type="Proteomes" id="UP000321514"/>
    </source>
</evidence>
<keyword evidence="4" id="KW-1185">Reference proteome</keyword>
<comment type="similarity">
    <text evidence="1">Belongs to the short-chain dehydrogenases/reductases (SDR) family.</text>
</comment>
<dbReference type="STRING" id="1334629.MFUL124B02_07580"/>
<dbReference type="Proteomes" id="UP000321514">
    <property type="component" value="Unassembled WGS sequence"/>
</dbReference>
<name>A0A511ST63_MYXFU</name>
<protein>
    <submittedName>
        <fullName evidence="3">3-oxoacyl-[acyl-carrier protein] reductase</fullName>
    </submittedName>
    <submittedName>
        <fullName evidence="2">Short-chain dehydrogenase</fullName>
    </submittedName>
</protein>
<dbReference type="Gene3D" id="3.40.50.720">
    <property type="entry name" value="NAD(P)-binding Rossmann-like Domain"/>
    <property type="match status" value="1"/>
</dbReference>
<evidence type="ECO:0000313" key="4">
    <source>
        <dbReference type="Proteomes" id="UP000183760"/>
    </source>
</evidence>
<dbReference type="InterPro" id="IPR036291">
    <property type="entry name" value="NAD(P)-bd_dom_sf"/>
</dbReference>
<dbReference type="AlphaFoldDB" id="A0A511ST63"/>
<proteinExistence type="inferred from homology"/>
<reference evidence="2 5" key="2">
    <citation type="submission" date="2019-07" db="EMBL/GenBank/DDBJ databases">
        <title>Whole genome shotgun sequence of Myxococcus fulvus NBRC 100333.</title>
        <authorList>
            <person name="Hosoyama A."/>
            <person name="Uohara A."/>
            <person name="Ohji S."/>
            <person name="Ichikawa N."/>
        </authorList>
    </citation>
    <scope>NUCLEOTIDE SEQUENCE [LARGE SCALE GENOMIC DNA]</scope>
    <source>
        <strain evidence="2 5">NBRC 100333</strain>
    </source>
</reference>
<dbReference type="OrthoDB" id="9804774at2"/>
<dbReference type="InterPro" id="IPR002347">
    <property type="entry name" value="SDR_fam"/>
</dbReference>
<comment type="caution">
    <text evidence="2">The sequence shown here is derived from an EMBL/GenBank/DDBJ whole genome shotgun (WGS) entry which is preliminary data.</text>
</comment>
<dbReference type="Proteomes" id="UP000183760">
    <property type="component" value="Unassembled WGS sequence"/>
</dbReference>
<evidence type="ECO:0000313" key="2">
    <source>
        <dbReference type="EMBL" id="GEN05120.1"/>
    </source>
</evidence>
<dbReference type="PRINTS" id="PR00081">
    <property type="entry name" value="GDHRDH"/>
</dbReference>
<dbReference type="RefSeq" id="WP_046711444.1">
    <property type="nucleotide sequence ID" value="NZ_BJXR01000005.1"/>
</dbReference>
<dbReference type="EMBL" id="FOIB01000001">
    <property type="protein sequence ID" value="SET17426.1"/>
    <property type="molecule type" value="Genomic_DNA"/>
</dbReference>